<name>A0A7J6VLC7_THATH</name>
<proteinExistence type="predicted"/>
<comment type="caution">
    <text evidence="2">The sequence shown here is derived from an EMBL/GenBank/DDBJ whole genome shotgun (WGS) entry which is preliminary data.</text>
</comment>
<accession>A0A7J6VLC7</accession>
<gene>
    <name evidence="2" type="ORF">FRX31_025281</name>
</gene>
<evidence type="ECO:0000313" key="3">
    <source>
        <dbReference type="Proteomes" id="UP000554482"/>
    </source>
</evidence>
<organism evidence="2 3">
    <name type="scientific">Thalictrum thalictroides</name>
    <name type="common">Rue-anemone</name>
    <name type="synonym">Anemone thalictroides</name>
    <dbReference type="NCBI Taxonomy" id="46969"/>
    <lineage>
        <taxon>Eukaryota</taxon>
        <taxon>Viridiplantae</taxon>
        <taxon>Streptophyta</taxon>
        <taxon>Embryophyta</taxon>
        <taxon>Tracheophyta</taxon>
        <taxon>Spermatophyta</taxon>
        <taxon>Magnoliopsida</taxon>
        <taxon>Ranunculales</taxon>
        <taxon>Ranunculaceae</taxon>
        <taxon>Thalictroideae</taxon>
        <taxon>Thalictrum</taxon>
    </lineage>
</organism>
<keyword evidence="1" id="KW-1133">Transmembrane helix</keyword>
<dbReference type="PANTHER" id="PTHR36060">
    <property type="entry name" value="OS02G0272400 PROTEIN"/>
    <property type="match status" value="1"/>
</dbReference>
<feature type="non-terminal residue" evidence="2">
    <location>
        <position position="124"/>
    </location>
</feature>
<dbReference type="EMBL" id="JABWDY010031094">
    <property type="protein sequence ID" value="KAF5185132.1"/>
    <property type="molecule type" value="Genomic_DNA"/>
</dbReference>
<evidence type="ECO:0000256" key="1">
    <source>
        <dbReference type="SAM" id="Phobius"/>
    </source>
</evidence>
<feature type="transmembrane region" description="Helical" evidence="1">
    <location>
        <begin position="35"/>
        <end position="59"/>
    </location>
</feature>
<sequence>MAIISDALRQAFMPKHEYESLRDEEKAWTRIQRPFILGVVIVLVFAITVAVLVSLNIVFPADQEKRPFCEVSRVQPLSINLSGDSDLYSHGFYLNDEEAAVYFWKFVFVPSSIVFVASSIYLLA</sequence>
<dbReference type="AlphaFoldDB" id="A0A7J6VLC7"/>
<keyword evidence="1 2" id="KW-0812">Transmembrane</keyword>
<dbReference type="Proteomes" id="UP000554482">
    <property type="component" value="Unassembled WGS sequence"/>
</dbReference>
<keyword evidence="3" id="KW-1185">Reference proteome</keyword>
<dbReference type="PANTHER" id="PTHR36060:SF1">
    <property type="entry name" value="OS02G0272400 PROTEIN"/>
    <property type="match status" value="1"/>
</dbReference>
<feature type="transmembrane region" description="Helical" evidence="1">
    <location>
        <begin position="102"/>
        <end position="123"/>
    </location>
</feature>
<keyword evidence="1" id="KW-0472">Membrane</keyword>
<protein>
    <submittedName>
        <fullName evidence="2">Transmembrane protein</fullName>
    </submittedName>
</protein>
<dbReference type="OrthoDB" id="1870641at2759"/>
<reference evidence="2 3" key="1">
    <citation type="submission" date="2020-06" db="EMBL/GenBank/DDBJ databases">
        <title>Transcriptomic and genomic resources for Thalictrum thalictroides and T. hernandezii: Facilitating candidate gene discovery in an emerging model plant lineage.</title>
        <authorList>
            <person name="Arias T."/>
            <person name="Riano-Pachon D.M."/>
            <person name="Di Stilio V.S."/>
        </authorList>
    </citation>
    <scope>NUCLEOTIDE SEQUENCE [LARGE SCALE GENOMIC DNA]</scope>
    <source>
        <strain evidence="3">cv. WT478/WT964</strain>
        <tissue evidence="2">Leaves</tissue>
    </source>
</reference>
<evidence type="ECO:0000313" key="2">
    <source>
        <dbReference type="EMBL" id="KAF5185132.1"/>
    </source>
</evidence>